<proteinExistence type="predicted"/>
<evidence type="ECO:0000313" key="2">
    <source>
        <dbReference type="Proteomes" id="UP000479710"/>
    </source>
</evidence>
<protein>
    <submittedName>
        <fullName evidence="1">Uncharacterized protein</fullName>
    </submittedName>
</protein>
<dbReference type="AlphaFoldDB" id="A0A6G1E8R6"/>
<comment type="caution">
    <text evidence="1">The sequence shown here is derived from an EMBL/GenBank/DDBJ whole genome shotgun (WGS) entry which is preliminary data.</text>
</comment>
<accession>A0A6G1E8R6</accession>
<dbReference type="Proteomes" id="UP000479710">
    <property type="component" value="Unassembled WGS sequence"/>
</dbReference>
<gene>
    <name evidence="1" type="ORF">E2562_039220</name>
</gene>
<name>A0A6G1E8R6_9ORYZ</name>
<sequence length="96" mass="11023">MHFMSLCQSKNAIVGVDHERRAVLLDTACHGIRMHRRNWLFHIIEEDDTETKRFVVLMGAEVEQDSDGGGNKALRMIKHKSKCYSLNLNKTIDLVV</sequence>
<organism evidence="1 2">
    <name type="scientific">Oryza meyeriana var. granulata</name>
    <dbReference type="NCBI Taxonomy" id="110450"/>
    <lineage>
        <taxon>Eukaryota</taxon>
        <taxon>Viridiplantae</taxon>
        <taxon>Streptophyta</taxon>
        <taxon>Embryophyta</taxon>
        <taxon>Tracheophyta</taxon>
        <taxon>Spermatophyta</taxon>
        <taxon>Magnoliopsida</taxon>
        <taxon>Liliopsida</taxon>
        <taxon>Poales</taxon>
        <taxon>Poaceae</taxon>
        <taxon>BOP clade</taxon>
        <taxon>Oryzoideae</taxon>
        <taxon>Oryzeae</taxon>
        <taxon>Oryzinae</taxon>
        <taxon>Oryza</taxon>
        <taxon>Oryza meyeriana</taxon>
    </lineage>
</organism>
<dbReference type="EMBL" id="SPHZ02000005">
    <property type="protein sequence ID" value="KAF0921170.1"/>
    <property type="molecule type" value="Genomic_DNA"/>
</dbReference>
<evidence type="ECO:0000313" key="1">
    <source>
        <dbReference type="EMBL" id="KAF0921170.1"/>
    </source>
</evidence>
<reference evidence="1 2" key="1">
    <citation type="submission" date="2019-11" db="EMBL/GenBank/DDBJ databases">
        <title>Whole genome sequence of Oryza granulata.</title>
        <authorList>
            <person name="Li W."/>
        </authorList>
    </citation>
    <scope>NUCLEOTIDE SEQUENCE [LARGE SCALE GENOMIC DNA]</scope>
    <source>
        <strain evidence="2">cv. Menghai</strain>
        <tissue evidence="1">Leaf</tissue>
    </source>
</reference>
<keyword evidence="2" id="KW-1185">Reference proteome</keyword>